<dbReference type="EMBL" id="CASHSV030000513">
    <property type="protein sequence ID" value="CAJ2668541.1"/>
    <property type="molecule type" value="Genomic_DNA"/>
</dbReference>
<accession>A0ACB0LGM3</accession>
<evidence type="ECO:0000313" key="2">
    <source>
        <dbReference type="Proteomes" id="UP001177021"/>
    </source>
</evidence>
<gene>
    <name evidence="1" type="ORF">MILVUS5_LOCUS32911</name>
</gene>
<reference evidence="1" key="1">
    <citation type="submission" date="2023-10" db="EMBL/GenBank/DDBJ databases">
        <authorList>
            <person name="Rodriguez Cubillos JULIANA M."/>
            <person name="De Vega J."/>
        </authorList>
    </citation>
    <scope>NUCLEOTIDE SEQUENCE</scope>
</reference>
<comment type="caution">
    <text evidence="1">The sequence shown here is derived from an EMBL/GenBank/DDBJ whole genome shotgun (WGS) entry which is preliminary data.</text>
</comment>
<sequence length="48" mass="5470">MGLCESRNFHLHAIFRDSPESRSAYIKGRKQTSKAAKDPTKPNKLPRT</sequence>
<keyword evidence="2" id="KW-1185">Reference proteome</keyword>
<protein>
    <submittedName>
        <fullName evidence="1">Uncharacterized protein</fullName>
    </submittedName>
</protein>
<name>A0ACB0LGM3_TRIPR</name>
<evidence type="ECO:0000313" key="1">
    <source>
        <dbReference type="EMBL" id="CAJ2668541.1"/>
    </source>
</evidence>
<dbReference type="Proteomes" id="UP001177021">
    <property type="component" value="Unassembled WGS sequence"/>
</dbReference>
<organism evidence="1 2">
    <name type="scientific">Trifolium pratense</name>
    <name type="common">Red clover</name>
    <dbReference type="NCBI Taxonomy" id="57577"/>
    <lineage>
        <taxon>Eukaryota</taxon>
        <taxon>Viridiplantae</taxon>
        <taxon>Streptophyta</taxon>
        <taxon>Embryophyta</taxon>
        <taxon>Tracheophyta</taxon>
        <taxon>Spermatophyta</taxon>
        <taxon>Magnoliopsida</taxon>
        <taxon>eudicotyledons</taxon>
        <taxon>Gunneridae</taxon>
        <taxon>Pentapetalae</taxon>
        <taxon>rosids</taxon>
        <taxon>fabids</taxon>
        <taxon>Fabales</taxon>
        <taxon>Fabaceae</taxon>
        <taxon>Papilionoideae</taxon>
        <taxon>50 kb inversion clade</taxon>
        <taxon>NPAAA clade</taxon>
        <taxon>Hologalegina</taxon>
        <taxon>IRL clade</taxon>
        <taxon>Trifolieae</taxon>
        <taxon>Trifolium</taxon>
    </lineage>
</organism>
<proteinExistence type="predicted"/>